<dbReference type="Pfam" id="PF03572">
    <property type="entry name" value="Peptidase_S41"/>
    <property type="match status" value="1"/>
</dbReference>
<keyword evidence="2" id="KW-0812">Transmembrane</keyword>
<keyword evidence="2" id="KW-1133">Transmembrane helix</keyword>
<accession>A0A410DT61</accession>
<feature type="compositionally biased region" description="Basic and acidic residues" evidence="1">
    <location>
        <begin position="184"/>
        <end position="195"/>
    </location>
</feature>
<protein>
    <submittedName>
        <fullName evidence="4">Peptidase</fullName>
    </submittedName>
</protein>
<organism evidence="4 5">
    <name type="scientific">Clostridium manihotivorum</name>
    <dbReference type="NCBI Taxonomy" id="2320868"/>
    <lineage>
        <taxon>Bacteria</taxon>
        <taxon>Bacillati</taxon>
        <taxon>Bacillota</taxon>
        <taxon>Clostridia</taxon>
        <taxon>Eubacteriales</taxon>
        <taxon>Clostridiaceae</taxon>
        <taxon>Clostridium</taxon>
    </lineage>
</organism>
<keyword evidence="2" id="KW-0472">Membrane</keyword>
<evidence type="ECO:0000313" key="4">
    <source>
        <dbReference type="EMBL" id="QAA32231.1"/>
    </source>
</evidence>
<dbReference type="Proteomes" id="UP000286268">
    <property type="component" value="Chromosome"/>
</dbReference>
<dbReference type="InterPro" id="IPR029045">
    <property type="entry name" value="ClpP/crotonase-like_dom_sf"/>
</dbReference>
<dbReference type="EMBL" id="CP025746">
    <property type="protein sequence ID" value="QAA32231.1"/>
    <property type="molecule type" value="Genomic_DNA"/>
</dbReference>
<feature type="domain" description="Tail specific protease" evidence="3">
    <location>
        <begin position="214"/>
        <end position="428"/>
    </location>
</feature>
<feature type="transmembrane region" description="Helical" evidence="2">
    <location>
        <begin position="16"/>
        <end position="35"/>
    </location>
</feature>
<dbReference type="GO" id="GO:0006508">
    <property type="term" value="P:proteolysis"/>
    <property type="evidence" value="ECO:0007669"/>
    <property type="project" value="InterPro"/>
</dbReference>
<evidence type="ECO:0000259" key="3">
    <source>
        <dbReference type="Pfam" id="PF03572"/>
    </source>
</evidence>
<reference evidence="4 5" key="1">
    <citation type="submission" date="2018-01" db="EMBL/GenBank/DDBJ databases">
        <title>Genome Sequencing and Assembly of Anaerobacter polyendosporus strain CT4.</title>
        <authorList>
            <person name="Tachaapaikoon C."/>
            <person name="Sutheeworapong S."/>
            <person name="Jenjaroenpun P."/>
            <person name="Wongsurawat T."/>
            <person name="Nookeaw I."/>
            <person name="Cheawchanlertfa P."/>
            <person name="Kosugi A."/>
            <person name="Cheevadhanarak S."/>
            <person name="Ratanakhanokchai K."/>
        </authorList>
    </citation>
    <scope>NUCLEOTIDE SEQUENCE [LARGE SCALE GENOMIC DNA]</scope>
    <source>
        <strain evidence="4 5">CT4</strain>
    </source>
</reference>
<sequence>MINTEFILRNKANRRYLIFITIFMIIALALVVVMFKNVKIGKEVSKDYPNNKIIKDLSQEEKIEDFNYLYKGIEENYPFLQVNKRINNIDWEKNKELYMQRIKETDNDTDFYMVLQGILEDLNNPHTTMYKVNAEDIKALLKNKDKLEKENHKNNWHERNTIKIIENKTFLERNNIDTNNLNIDSDKPKDNDKQVSSENAGNDNIIAKYIVEDKVGYIRINSFDDSNIQKDEEVVNKYLEKVRDYKSLIIDIRGNRGGTDSYWKKVLFPRIINKTFSSTRYNFYRDGDISKDYLKYTYGDDLKGIGIVTKDLVSKLPNIPKEVLSDFKYYETDVNEINPKASINYKGKIYLLVDKSVYSAAESLAVFCKQSKLATLVGEKTKGGDNGIGPTTLMLPKSAFLFKFEISLGTHSEGTCDDEFMTEPDIYVKDASINEDFKLDNCINEVLKGQGDGA</sequence>
<proteinExistence type="predicted"/>
<dbReference type="Gene3D" id="3.90.226.10">
    <property type="entry name" value="2-enoyl-CoA Hydratase, Chain A, domain 1"/>
    <property type="match status" value="1"/>
</dbReference>
<dbReference type="PANTHER" id="PTHR11261:SF3">
    <property type="entry name" value="RETINOL-BINDING PROTEIN 3"/>
    <property type="match status" value="1"/>
</dbReference>
<evidence type="ECO:0000256" key="1">
    <source>
        <dbReference type="SAM" id="MobiDB-lite"/>
    </source>
</evidence>
<dbReference type="Gene3D" id="3.30.750.44">
    <property type="match status" value="1"/>
</dbReference>
<dbReference type="InterPro" id="IPR005151">
    <property type="entry name" value="Tail-specific_protease"/>
</dbReference>
<gene>
    <name evidence="4" type="ORF">C1I91_11600</name>
</gene>
<dbReference type="PANTHER" id="PTHR11261">
    <property type="entry name" value="INTERPHOTORECEPTOR RETINOID-BINDING PROTEIN"/>
    <property type="match status" value="1"/>
</dbReference>
<dbReference type="SUPFAM" id="SSF52096">
    <property type="entry name" value="ClpP/crotonase"/>
    <property type="match status" value="1"/>
</dbReference>
<dbReference type="AlphaFoldDB" id="A0A410DT61"/>
<dbReference type="RefSeq" id="WP_238476036.1">
    <property type="nucleotide sequence ID" value="NZ_CP025746.1"/>
</dbReference>
<feature type="region of interest" description="Disordered" evidence="1">
    <location>
        <begin position="179"/>
        <end position="199"/>
    </location>
</feature>
<keyword evidence="5" id="KW-1185">Reference proteome</keyword>
<dbReference type="KEGG" id="cmah:C1I91_11600"/>
<dbReference type="GO" id="GO:0008236">
    <property type="term" value="F:serine-type peptidase activity"/>
    <property type="evidence" value="ECO:0007669"/>
    <property type="project" value="InterPro"/>
</dbReference>
<evidence type="ECO:0000313" key="5">
    <source>
        <dbReference type="Proteomes" id="UP000286268"/>
    </source>
</evidence>
<name>A0A410DT61_9CLOT</name>
<evidence type="ECO:0000256" key="2">
    <source>
        <dbReference type="SAM" id="Phobius"/>
    </source>
</evidence>